<dbReference type="RefSeq" id="WP_157684417.1">
    <property type="nucleotide sequence ID" value="NZ_JAFBCV010000007.1"/>
</dbReference>
<dbReference type="InterPro" id="IPR037208">
    <property type="entry name" value="Spo0E-like_sf"/>
</dbReference>
<reference evidence="2" key="1">
    <citation type="submission" date="2021-01" db="EMBL/GenBank/DDBJ databases">
        <title>Genomic Encyclopedia of Type Strains, Phase IV (KMG-IV): sequencing the most valuable type-strain genomes for metagenomic binning, comparative biology and taxonomic classification.</title>
        <authorList>
            <person name="Goeker M."/>
        </authorList>
    </citation>
    <scope>NUCLEOTIDE SEQUENCE</scope>
    <source>
        <strain evidence="2">DSM 21943</strain>
    </source>
</reference>
<accession>A0ABS2SUY8</accession>
<dbReference type="InterPro" id="IPR042855">
    <property type="entry name" value="V_SNARE_CC"/>
</dbReference>
<dbReference type="Pfam" id="PF09388">
    <property type="entry name" value="SpoOE-like"/>
    <property type="match status" value="1"/>
</dbReference>
<comment type="caution">
    <text evidence="2">The sequence shown here is derived from an EMBL/GenBank/DDBJ whole genome shotgun (WGS) entry which is preliminary data.</text>
</comment>
<dbReference type="Proteomes" id="UP001179280">
    <property type="component" value="Unassembled WGS sequence"/>
</dbReference>
<organism evidence="2 3">
    <name type="scientific">Shouchella xiaoxiensis</name>
    <dbReference type="NCBI Taxonomy" id="766895"/>
    <lineage>
        <taxon>Bacteria</taxon>
        <taxon>Bacillati</taxon>
        <taxon>Bacillota</taxon>
        <taxon>Bacilli</taxon>
        <taxon>Bacillales</taxon>
        <taxon>Bacillaceae</taxon>
        <taxon>Shouchella</taxon>
    </lineage>
</organism>
<keyword evidence="3" id="KW-1185">Reference proteome</keyword>
<sequence length="56" mass="6506">MTNEHLIHPLTRSIENVRMELNDSVSVYSLNSEYVLELSQKLDSLLNQYENLSNNP</sequence>
<gene>
    <name evidence="2" type="ORF">JOC54_002614</name>
</gene>
<dbReference type="InterPro" id="IPR018540">
    <property type="entry name" value="Spo0E-like"/>
</dbReference>
<evidence type="ECO:0000259" key="1">
    <source>
        <dbReference type="PROSITE" id="PS50892"/>
    </source>
</evidence>
<dbReference type="InterPro" id="IPR036638">
    <property type="entry name" value="HLH_DNA-bd_sf"/>
</dbReference>
<dbReference type="PROSITE" id="PS50892">
    <property type="entry name" value="V_SNARE"/>
    <property type="match status" value="1"/>
</dbReference>
<evidence type="ECO:0000313" key="2">
    <source>
        <dbReference type="EMBL" id="MBM7839343.1"/>
    </source>
</evidence>
<evidence type="ECO:0000313" key="3">
    <source>
        <dbReference type="Proteomes" id="UP001179280"/>
    </source>
</evidence>
<name>A0ABS2SUY8_9BACI</name>
<proteinExistence type="predicted"/>
<feature type="domain" description="V-SNARE coiled-coil homology" evidence="1">
    <location>
        <begin position="13"/>
        <end position="56"/>
    </location>
</feature>
<dbReference type="Gene3D" id="4.10.280.10">
    <property type="entry name" value="Helix-loop-helix DNA-binding domain"/>
    <property type="match status" value="1"/>
</dbReference>
<dbReference type="EMBL" id="JAFBCV010000007">
    <property type="protein sequence ID" value="MBM7839343.1"/>
    <property type="molecule type" value="Genomic_DNA"/>
</dbReference>
<dbReference type="SUPFAM" id="SSF140500">
    <property type="entry name" value="BAS1536-like"/>
    <property type="match status" value="1"/>
</dbReference>
<protein>
    <recommendedName>
        <fullName evidence="1">V-SNARE coiled-coil homology domain-containing protein</fullName>
    </recommendedName>
</protein>